<keyword evidence="2" id="KW-1185">Reference proteome</keyword>
<dbReference type="EMBL" id="FMWO01000071">
    <property type="protein sequence ID" value="SCZ86604.1"/>
    <property type="molecule type" value="Genomic_DNA"/>
</dbReference>
<evidence type="ECO:0000313" key="2">
    <source>
        <dbReference type="Proteomes" id="UP000198729"/>
    </source>
</evidence>
<name>A0A1G5SHE5_9PROT</name>
<reference evidence="1 2" key="1">
    <citation type="submission" date="2016-10" db="EMBL/GenBank/DDBJ databases">
        <authorList>
            <person name="de Groot N.N."/>
        </authorList>
    </citation>
    <scope>NUCLEOTIDE SEQUENCE [LARGE SCALE GENOMIC DNA]</scope>
    <source>
        <strain evidence="1">1</strain>
    </source>
</reference>
<sequence length="58" mass="6736">MGTRKRRRKRKRIEIIRPMLEQLNEKAAFVTAHTITMRDRIGVGLLQGYGHRSAVNGF</sequence>
<dbReference type="AlphaFoldDB" id="A0A1G5SHE5"/>
<dbReference type="Proteomes" id="UP000198729">
    <property type="component" value="Unassembled WGS sequence"/>
</dbReference>
<organism evidence="1 2">
    <name type="scientific">Nitrosomonas mobilis</name>
    <dbReference type="NCBI Taxonomy" id="51642"/>
    <lineage>
        <taxon>Bacteria</taxon>
        <taxon>Pseudomonadati</taxon>
        <taxon>Pseudomonadota</taxon>
        <taxon>Betaproteobacteria</taxon>
        <taxon>Nitrosomonadales</taxon>
        <taxon>Nitrosomonadaceae</taxon>
        <taxon>Nitrosomonas</taxon>
    </lineage>
</organism>
<accession>A0A1G5SHE5</accession>
<evidence type="ECO:0000313" key="1">
    <source>
        <dbReference type="EMBL" id="SCZ86604.1"/>
    </source>
</evidence>
<protein>
    <submittedName>
        <fullName evidence="1">Uncharacterized protein</fullName>
    </submittedName>
</protein>
<proteinExistence type="predicted"/>
<gene>
    <name evidence="1" type="ORF">NSMM_610018</name>
</gene>